<dbReference type="PANTHER" id="PTHR13994">
    <property type="entry name" value="NUDIX HYDROLASE RELATED"/>
    <property type="match status" value="1"/>
</dbReference>
<keyword evidence="2" id="KW-0479">Metal-binding</keyword>
<accession>A0AAN7JP38</accession>
<dbReference type="Proteomes" id="UP001345219">
    <property type="component" value="Chromosome 4"/>
</dbReference>
<dbReference type="Pfam" id="PF18290">
    <property type="entry name" value="Nudix_hydro"/>
    <property type="match status" value="1"/>
</dbReference>
<dbReference type="InterPro" id="IPR015797">
    <property type="entry name" value="NUDIX_hydrolase-like_dom_sf"/>
</dbReference>
<dbReference type="EMBL" id="JAXIOK010000017">
    <property type="protein sequence ID" value="KAK4751079.1"/>
    <property type="molecule type" value="Genomic_DNA"/>
</dbReference>
<dbReference type="InterPro" id="IPR003293">
    <property type="entry name" value="Nudix_hydrolase6-like"/>
</dbReference>
<evidence type="ECO:0000313" key="5">
    <source>
        <dbReference type="EMBL" id="KAK4751079.1"/>
    </source>
</evidence>
<dbReference type="InterPro" id="IPR000086">
    <property type="entry name" value="NUDIX_hydrolase_dom"/>
</dbReference>
<keyword evidence="6" id="KW-1185">Reference proteome</keyword>
<dbReference type="SUPFAM" id="SSF55811">
    <property type="entry name" value="Nudix"/>
    <property type="match status" value="1"/>
</dbReference>
<dbReference type="CDD" id="cd04670">
    <property type="entry name" value="NUDIX_ASFGF2_Nudt6"/>
    <property type="match status" value="1"/>
</dbReference>
<evidence type="ECO:0000256" key="2">
    <source>
        <dbReference type="ARBA" id="ARBA00022723"/>
    </source>
</evidence>
<evidence type="ECO:0000256" key="1">
    <source>
        <dbReference type="ARBA" id="ARBA00005582"/>
    </source>
</evidence>
<dbReference type="PANTHER" id="PTHR13994:SF26">
    <property type="entry name" value="NUDIX HYDROLASE 5-RELATED"/>
    <property type="match status" value="1"/>
</dbReference>
<reference evidence="5 6" key="1">
    <citation type="journal article" date="2023" name="Hortic Res">
        <title>Pangenome of water caltrop reveals structural variations and asymmetric subgenome divergence after allopolyploidization.</title>
        <authorList>
            <person name="Zhang X."/>
            <person name="Chen Y."/>
            <person name="Wang L."/>
            <person name="Yuan Y."/>
            <person name="Fang M."/>
            <person name="Shi L."/>
            <person name="Lu R."/>
            <person name="Comes H.P."/>
            <person name="Ma Y."/>
            <person name="Chen Y."/>
            <person name="Huang G."/>
            <person name="Zhou Y."/>
            <person name="Zheng Z."/>
            <person name="Qiu Y."/>
        </authorList>
    </citation>
    <scope>NUCLEOTIDE SEQUENCE [LARGE SCALE GENOMIC DNA]</scope>
    <source>
        <tissue evidence="5">Roots</tissue>
    </source>
</reference>
<dbReference type="GO" id="GO:0051287">
    <property type="term" value="F:NAD binding"/>
    <property type="evidence" value="ECO:0007669"/>
    <property type="project" value="TreeGrafter"/>
</dbReference>
<organism evidence="5 6">
    <name type="scientific">Trapa incisa</name>
    <dbReference type="NCBI Taxonomy" id="236973"/>
    <lineage>
        <taxon>Eukaryota</taxon>
        <taxon>Viridiplantae</taxon>
        <taxon>Streptophyta</taxon>
        <taxon>Embryophyta</taxon>
        <taxon>Tracheophyta</taxon>
        <taxon>Spermatophyta</taxon>
        <taxon>Magnoliopsida</taxon>
        <taxon>eudicotyledons</taxon>
        <taxon>Gunneridae</taxon>
        <taxon>Pentapetalae</taxon>
        <taxon>rosids</taxon>
        <taxon>malvids</taxon>
        <taxon>Myrtales</taxon>
        <taxon>Lythraceae</taxon>
        <taxon>Trapa</taxon>
    </lineage>
</organism>
<evidence type="ECO:0000256" key="3">
    <source>
        <dbReference type="ARBA" id="ARBA00022801"/>
    </source>
</evidence>
<dbReference type="Gene3D" id="3.40.630.30">
    <property type="match status" value="1"/>
</dbReference>
<proteinExistence type="inferred from homology"/>
<dbReference type="PROSITE" id="PS51462">
    <property type="entry name" value="NUDIX"/>
    <property type="match status" value="1"/>
</dbReference>
<dbReference type="InterPro" id="IPR040618">
    <property type="entry name" value="Pre-Nudix"/>
</dbReference>
<evidence type="ECO:0000313" key="6">
    <source>
        <dbReference type="Proteomes" id="UP001345219"/>
    </source>
</evidence>
<dbReference type="InterPro" id="IPR020084">
    <property type="entry name" value="NUDIX_hydrolase_CS"/>
</dbReference>
<dbReference type="GO" id="GO:0035529">
    <property type="term" value="F:NADH pyrophosphatase activity"/>
    <property type="evidence" value="ECO:0007669"/>
    <property type="project" value="TreeGrafter"/>
</dbReference>
<sequence length="345" mass="38732">MRRLVSSKALLPLAISCRSSVWPPRRGRPVPFLCRLGSSHGTDSRDVTAPAPALPLLARDVYMSSASVAKQEPDASEIQQIQVLDAIEDSHGGVIVEMNETMDSDSFSTLLQDSLSVWRRLGKRGVWIKLPIENANLIVTAVEAGFRYHHAEPNYLMLVCWLPRTTDTLPANASHRVSIGAFVMNDKRELLVVQENSGKFKGKGLWKLPTGVANEGEDIHLAAIREVKEETGIDTEFVEILAIRQIHDSFFTKSDLFFVCLLQPRSSYIQKQHLEIEAAQWMPMEEYSTQPFMQKNEQFKFVASICRARMDTASEYRGFAGIPTITGSGRLTHLYCNKDKLKLPL</sequence>
<comment type="similarity">
    <text evidence="1">Belongs to the Nudix hydrolase family.</text>
</comment>
<name>A0AAN7JP38_9MYRT</name>
<dbReference type="Pfam" id="PF00293">
    <property type="entry name" value="NUDIX"/>
    <property type="match status" value="1"/>
</dbReference>
<dbReference type="Gene3D" id="3.90.79.10">
    <property type="entry name" value="Nucleoside Triphosphate Pyrophosphohydrolase"/>
    <property type="match status" value="1"/>
</dbReference>
<dbReference type="AlphaFoldDB" id="A0AAN7JP38"/>
<dbReference type="PROSITE" id="PS00893">
    <property type="entry name" value="NUDIX_BOX"/>
    <property type="match status" value="1"/>
</dbReference>
<dbReference type="FunFam" id="3.90.79.10:FF:000015">
    <property type="entry name" value="Nudix hydrolase 8"/>
    <property type="match status" value="1"/>
</dbReference>
<dbReference type="GO" id="GO:0047631">
    <property type="term" value="F:ADP-ribose diphosphatase activity"/>
    <property type="evidence" value="ECO:0007669"/>
    <property type="project" value="TreeGrafter"/>
</dbReference>
<gene>
    <name evidence="5" type="ORF">SAY87_004561</name>
</gene>
<dbReference type="PRINTS" id="PR01356">
    <property type="entry name" value="GFGPROTEIN"/>
</dbReference>
<comment type="caution">
    <text evidence="5">The sequence shown here is derived from an EMBL/GenBank/DDBJ whole genome shotgun (WGS) entry which is preliminary data.</text>
</comment>
<feature type="domain" description="Nudix hydrolase" evidence="4">
    <location>
        <begin position="174"/>
        <end position="306"/>
    </location>
</feature>
<dbReference type="FunFam" id="3.40.630.30:FF:000016">
    <property type="entry name" value="nudix hydrolase 2"/>
    <property type="match status" value="1"/>
</dbReference>
<dbReference type="GO" id="GO:0046872">
    <property type="term" value="F:metal ion binding"/>
    <property type="evidence" value="ECO:0007669"/>
    <property type="project" value="UniProtKB-KW"/>
</dbReference>
<evidence type="ECO:0000259" key="4">
    <source>
        <dbReference type="PROSITE" id="PS51462"/>
    </source>
</evidence>
<keyword evidence="3" id="KW-0378">Hydrolase</keyword>
<protein>
    <recommendedName>
        <fullName evidence="4">Nudix hydrolase domain-containing protein</fullName>
    </recommendedName>
</protein>